<dbReference type="InterPro" id="IPR010998">
    <property type="entry name" value="Integrase_recombinase_N"/>
</dbReference>
<dbReference type="Gene3D" id="1.10.150.130">
    <property type="match status" value="1"/>
</dbReference>
<gene>
    <name evidence="7" type="ORF">DJ69_06035</name>
</gene>
<feature type="domain" description="Tyr recombinase" evidence="5">
    <location>
        <begin position="173"/>
        <end position="388"/>
    </location>
</feature>
<comment type="caution">
    <text evidence="7">The sequence shown here is derived from an EMBL/GenBank/DDBJ whole genome shotgun (WGS) entry which is preliminary data.</text>
</comment>
<organism evidence="7 8">
    <name type="scientific">Halorubrum persicum</name>
    <dbReference type="NCBI Taxonomy" id="1383844"/>
    <lineage>
        <taxon>Archaea</taxon>
        <taxon>Methanobacteriati</taxon>
        <taxon>Methanobacteriota</taxon>
        <taxon>Stenosarchaea group</taxon>
        <taxon>Halobacteria</taxon>
        <taxon>Halobacteriales</taxon>
        <taxon>Haloferacaceae</taxon>
        <taxon>Halorubrum</taxon>
    </lineage>
</organism>
<dbReference type="InterPro" id="IPR050090">
    <property type="entry name" value="Tyrosine_recombinase_XerCD"/>
</dbReference>
<dbReference type="InterPro" id="IPR013762">
    <property type="entry name" value="Integrase-like_cat_sf"/>
</dbReference>
<dbReference type="InterPro" id="IPR011010">
    <property type="entry name" value="DNA_brk_join_enz"/>
</dbReference>
<dbReference type="Gene3D" id="1.10.443.10">
    <property type="entry name" value="Intergrase catalytic core"/>
    <property type="match status" value="1"/>
</dbReference>
<dbReference type="AlphaFoldDB" id="A0A2G1WKF8"/>
<name>A0A2G1WKF8_9EURY</name>
<keyword evidence="2 4" id="KW-0238">DNA-binding</keyword>
<sequence>MGPEGFGTPRCLTVSPFDSPATFSFGRSRSTGWPQRFEAITRPGTARPPLVPAIWRFGVNTMPKIRPKQAVTDFLNEREGEVRKASHRNYRYTLQRFVAFCETHEIEYINNINGYDLKRFKIERREDGIKEVTLKNNLSTLRVFLRWCANAELVNKGTAELVQLPSLNVDERTDDTILSLDRVESVLDYLYKFEYAHRRHAIFQFIWHTCSRVGTVVSLDVDDFYPKQGFVEIRHRPDTGTPLKNGHLAERQVNVSNEVCEVLDDYIQTHREVVDGENGRVPLFTTAHGRVTRNTIRKNMNAITRPCHISNNCPHDRVINECEATKVEKASRCPSSISPHPLRRSAITYHLNRDWPREKMSERANVSGEVLDEHYDARTAADRRNSRKKYIDSL</sequence>
<protein>
    <submittedName>
        <fullName evidence="7">Integrase</fullName>
    </submittedName>
</protein>
<keyword evidence="8" id="KW-1185">Reference proteome</keyword>
<keyword evidence="1" id="KW-0229">DNA integration</keyword>
<evidence type="ECO:0000313" key="7">
    <source>
        <dbReference type="EMBL" id="PHQ39443.1"/>
    </source>
</evidence>
<dbReference type="CDD" id="cd00397">
    <property type="entry name" value="DNA_BRE_C"/>
    <property type="match status" value="1"/>
</dbReference>
<reference evidence="7 8" key="1">
    <citation type="journal article" date="2014" name="Front. Microbiol.">
        <title>Population and genomic analysis of the genus Halorubrum.</title>
        <authorList>
            <person name="Fullmer M.S."/>
            <person name="Soucy S.M."/>
            <person name="Swithers K.S."/>
            <person name="Makkay A.M."/>
            <person name="Wheeler R."/>
            <person name="Ventosa A."/>
            <person name="Gogarten J.P."/>
            <person name="Papke R.T."/>
        </authorList>
    </citation>
    <scope>NUCLEOTIDE SEQUENCE [LARGE SCALE GENOMIC DNA]</scope>
    <source>
        <strain evidence="7 8">C49</strain>
    </source>
</reference>
<dbReference type="PROSITE" id="PS51898">
    <property type="entry name" value="TYR_RECOMBINASE"/>
    <property type="match status" value="1"/>
</dbReference>
<dbReference type="GO" id="GO:0015074">
    <property type="term" value="P:DNA integration"/>
    <property type="evidence" value="ECO:0007669"/>
    <property type="project" value="UniProtKB-KW"/>
</dbReference>
<dbReference type="SUPFAM" id="SSF56349">
    <property type="entry name" value="DNA breaking-rejoining enzymes"/>
    <property type="match status" value="1"/>
</dbReference>
<feature type="domain" description="Core-binding (CB)" evidence="6">
    <location>
        <begin position="65"/>
        <end position="149"/>
    </location>
</feature>
<dbReference type="InterPro" id="IPR004107">
    <property type="entry name" value="Integrase_SAM-like_N"/>
</dbReference>
<dbReference type="Pfam" id="PF02899">
    <property type="entry name" value="Phage_int_SAM_1"/>
    <property type="match status" value="1"/>
</dbReference>
<proteinExistence type="predicted"/>
<dbReference type="InterPro" id="IPR002104">
    <property type="entry name" value="Integrase_catalytic"/>
</dbReference>
<evidence type="ECO:0000256" key="3">
    <source>
        <dbReference type="ARBA" id="ARBA00023172"/>
    </source>
</evidence>
<dbReference type="InterPro" id="IPR044068">
    <property type="entry name" value="CB"/>
</dbReference>
<dbReference type="PROSITE" id="PS51900">
    <property type="entry name" value="CB"/>
    <property type="match status" value="1"/>
</dbReference>
<dbReference type="EMBL" id="NHOA01000038">
    <property type="protein sequence ID" value="PHQ39443.1"/>
    <property type="molecule type" value="Genomic_DNA"/>
</dbReference>
<evidence type="ECO:0000256" key="2">
    <source>
        <dbReference type="ARBA" id="ARBA00023125"/>
    </source>
</evidence>
<evidence type="ECO:0000259" key="6">
    <source>
        <dbReference type="PROSITE" id="PS51900"/>
    </source>
</evidence>
<dbReference type="GO" id="GO:0003677">
    <property type="term" value="F:DNA binding"/>
    <property type="evidence" value="ECO:0007669"/>
    <property type="project" value="UniProtKB-UniRule"/>
</dbReference>
<dbReference type="PANTHER" id="PTHR30349">
    <property type="entry name" value="PHAGE INTEGRASE-RELATED"/>
    <property type="match status" value="1"/>
</dbReference>
<dbReference type="Proteomes" id="UP000222824">
    <property type="component" value="Unassembled WGS sequence"/>
</dbReference>
<evidence type="ECO:0000259" key="5">
    <source>
        <dbReference type="PROSITE" id="PS51898"/>
    </source>
</evidence>
<accession>A0A2G1WKF8</accession>
<evidence type="ECO:0000313" key="8">
    <source>
        <dbReference type="Proteomes" id="UP000222824"/>
    </source>
</evidence>
<evidence type="ECO:0000256" key="1">
    <source>
        <dbReference type="ARBA" id="ARBA00022908"/>
    </source>
</evidence>
<dbReference type="PANTHER" id="PTHR30349:SF41">
    <property type="entry name" value="INTEGRASE_RECOMBINASE PROTEIN MJ0367-RELATED"/>
    <property type="match status" value="1"/>
</dbReference>
<dbReference type="Pfam" id="PF00589">
    <property type="entry name" value="Phage_integrase"/>
    <property type="match status" value="1"/>
</dbReference>
<dbReference type="GO" id="GO:0006310">
    <property type="term" value="P:DNA recombination"/>
    <property type="evidence" value="ECO:0007669"/>
    <property type="project" value="UniProtKB-KW"/>
</dbReference>
<evidence type="ECO:0000256" key="4">
    <source>
        <dbReference type="PROSITE-ProRule" id="PRU01248"/>
    </source>
</evidence>
<keyword evidence="3" id="KW-0233">DNA recombination</keyword>